<protein>
    <submittedName>
        <fullName evidence="7">Uncharacterized protein</fullName>
    </submittedName>
</protein>
<evidence type="ECO:0000313" key="7">
    <source>
        <dbReference type="Ensembl" id="ENSAMXP00005039806.1"/>
    </source>
</evidence>
<comment type="subcellular location">
    <subcellularLocation>
        <location evidence="1">Membrane</location>
        <topology evidence="1">Multi-pass membrane protein</topology>
    </subcellularLocation>
</comment>
<comment type="similarity">
    <text evidence="2">Belongs to the RNase K family.</text>
</comment>
<keyword evidence="5 6" id="KW-0472">Membrane</keyword>
<keyword evidence="4 6" id="KW-1133">Transmembrane helix</keyword>
<evidence type="ECO:0000256" key="4">
    <source>
        <dbReference type="ARBA" id="ARBA00022989"/>
    </source>
</evidence>
<dbReference type="PANTHER" id="PTHR31733">
    <property type="entry name" value="RIBONUCLEASE KAPPA"/>
    <property type="match status" value="1"/>
</dbReference>
<dbReference type="GO" id="GO:0016020">
    <property type="term" value="C:membrane"/>
    <property type="evidence" value="ECO:0007669"/>
    <property type="project" value="UniProtKB-SubCell"/>
</dbReference>
<reference evidence="7" key="1">
    <citation type="submission" date="2025-08" db="UniProtKB">
        <authorList>
            <consortium name="Ensembl"/>
        </authorList>
    </citation>
    <scope>IDENTIFICATION</scope>
</reference>
<evidence type="ECO:0000256" key="5">
    <source>
        <dbReference type="ARBA" id="ARBA00023136"/>
    </source>
</evidence>
<name>A0A8B9RFS6_ASTMX</name>
<evidence type="ECO:0000256" key="2">
    <source>
        <dbReference type="ARBA" id="ARBA00008458"/>
    </source>
</evidence>
<dbReference type="AlphaFoldDB" id="A0A8B9RFS6"/>
<accession>A0A8B9RFS6</accession>
<dbReference type="InterPro" id="IPR026770">
    <property type="entry name" value="RNase_K"/>
</dbReference>
<evidence type="ECO:0000256" key="1">
    <source>
        <dbReference type="ARBA" id="ARBA00004141"/>
    </source>
</evidence>
<organism evidence="7 8">
    <name type="scientific">Astyanax mexicanus</name>
    <name type="common">Blind cave fish</name>
    <name type="synonym">Astyanax fasciatus mexicanus</name>
    <dbReference type="NCBI Taxonomy" id="7994"/>
    <lineage>
        <taxon>Eukaryota</taxon>
        <taxon>Metazoa</taxon>
        <taxon>Chordata</taxon>
        <taxon>Craniata</taxon>
        <taxon>Vertebrata</taxon>
        <taxon>Euteleostomi</taxon>
        <taxon>Actinopterygii</taxon>
        <taxon>Neopterygii</taxon>
        <taxon>Teleostei</taxon>
        <taxon>Ostariophysi</taxon>
        <taxon>Characiformes</taxon>
        <taxon>Characoidei</taxon>
        <taxon>Acestrorhamphidae</taxon>
        <taxon>Acestrorhamphinae</taxon>
        <taxon>Astyanax</taxon>
    </lineage>
</organism>
<evidence type="ECO:0000313" key="8">
    <source>
        <dbReference type="Proteomes" id="UP000694621"/>
    </source>
</evidence>
<sequence length="70" mass="7735">MAAASCCGPKLAACGLVLSIWAVIMLALLGIFFTTHSAVLFEDFPYFSFTSPFSVEIRCNKKQTWKKCSH</sequence>
<evidence type="ECO:0000256" key="6">
    <source>
        <dbReference type="SAM" id="Phobius"/>
    </source>
</evidence>
<dbReference type="Ensembl" id="ENSAMXT00005043340.1">
    <property type="protein sequence ID" value="ENSAMXP00005039806.1"/>
    <property type="gene ID" value="ENSAMXG00005018730.1"/>
</dbReference>
<proteinExistence type="inferred from homology"/>
<feature type="transmembrane region" description="Helical" evidence="6">
    <location>
        <begin position="12"/>
        <end position="33"/>
    </location>
</feature>
<dbReference type="GO" id="GO:0004521">
    <property type="term" value="F:RNA endonuclease activity"/>
    <property type="evidence" value="ECO:0007669"/>
    <property type="project" value="InterPro"/>
</dbReference>
<dbReference type="Proteomes" id="UP000694621">
    <property type="component" value="Unplaced"/>
</dbReference>
<evidence type="ECO:0000256" key="3">
    <source>
        <dbReference type="ARBA" id="ARBA00022692"/>
    </source>
</evidence>
<keyword evidence="3 6" id="KW-0812">Transmembrane</keyword>